<evidence type="ECO:0000256" key="2">
    <source>
        <dbReference type="ARBA" id="ARBA00009331"/>
    </source>
</evidence>
<dbReference type="InterPro" id="IPR036539">
    <property type="entry name" value="Cyt_c_oxidase_su7a_sf"/>
</dbReference>
<dbReference type="GO" id="GO:0002082">
    <property type="term" value="P:regulation of oxidative phosphorylation"/>
    <property type="evidence" value="ECO:0007669"/>
    <property type="project" value="TreeGrafter"/>
</dbReference>
<keyword evidence="6 8" id="KW-0472">Membrane</keyword>
<protein>
    <submittedName>
        <fullName evidence="9">Cytochrome c oxidase subunit 7A-related protein, mitochondrial</fullName>
    </submittedName>
</protein>
<dbReference type="EMBL" id="JAIZAY010000003">
    <property type="protein sequence ID" value="KAJ8045830.1"/>
    <property type="molecule type" value="Genomic_DNA"/>
</dbReference>
<dbReference type="GO" id="GO:0097250">
    <property type="term" value="P:mitochondrial respirasome assembly"/>
    <property type="evidence" value="ECO:0007669"/>
    <property type="project" value="TreeGrafter"/>
</dbReference>
<dbReference type="GO" id="GO:0006123">
    <property type="term" value="P:mitochondrial electron transport, cytochrome c to oxygen"/>
    <property type="evidence" value="ECO:0007669"/>
    <property type="project" value="InterPro"/>
</dbReference>
<dbReference type="SUPFAM" id="SSF81419">
    <property type="entry name" value="Mitochondrial cytochrome c oxidase subunit VIIa"/>
    <property type="match status" value="1"/>
</dbReference>
<dbReference type="GO" id="GO:0005743">
    <property type="term" value="C:mitochondrial inner membrane"/>
    <property type="evidence" value="ECO:0007669"/>
    <property type="project" value="UniProtKB-SubCell"/>
</dbReference>
<dbReference type="InterPro" id="IPR003177">
    <property type="entry name" value="Cytc_oxidase_su7a_met"/>
</dbReference>
<accession>A0A9Q1CJG6</accession>
<dbReference type="FunFam" id="4.10.91.10:FF:000001">
    <property type="entry name" value="Cytochrome c oxidase subunit 7A1, mitochondrial"/>
    <property type="match status" value="1"/>
</dbReference>
<evidence type="ECO:0000313" key="9">
    <source>
        <dbReference type="EMBL" id="KAJ8045830.1"/>
    </source>
</evidence>
<evidence type="ECO:0000256" key="6">
    <source>
        <dbReference type="ARBA" id="ARBA00023136"/>
    </source>
</evidence>
<dbReference type="Proteomes" id="UP001152320">
    <property type="component" value="Chromosome 3"/>
</dbReference>
<dbReference type="Gene3D" id="4.10.91.10">
    <property type="entry name" value="Cytochrome c oxidase, subunit VIIa"/>
    <property type="match status" value="1"/>
</dbReference>
<comment type="similarity">
    <text evidence="2">Belongs to the cytochrome c oxidase VIIa family.</text>
</comment>
<sequence>MSSNFRFDHLKGRISPQGTTPVPTGLSTPTVKEPTKLIWAQKPHGPAPGFWDDYPRNRVKRFQMMFQQKADGLPVHLKKGMPDKMVYAAAMGLTLVGSIWACYSLYKLAQKD</sequence>
<keyword evidence="4" id="KW-0809">Transit peptide</keyword>
<organism evidence="9 10">
    <name type="scientific">Holothuria leucospilota</name>
    <name type="common">Black long sea cucumber</name>
    <name type="synonym">Mertensiothuria leucospilota</name>
    <dbReference type="NCBI Taxonomy" id="206669"/>
    <lineage>
        <taxon>Eukaryota</taxon>
        <taxon>Metazoa</taxon>
        <taxon>Echinodermata</taxon>
        <taxon>Eleutherozoa</taxon>
        <taxon>Echinozoa</taxon>
        <taxon>Holothuroidea</taxon>
        <taxon>Aspidochirotacea</taxon>
        <taxon>Aspidochirotida</taxon>
        <taxon>Holothuriidae</taxon>
        <taxon>Holothuria</taxon>
    </lineage>
</organism>
<evidence type="ECO:0000256" key="8">
    <source>
        <dbReference type="SAM" id="Phobius"/>
    </source>
</evidence>
<feature type="compositionally biased region" description="Basic and acidic residues" evidence="7">
    <location>
        <begin position="1"/>
        <end position="11"/>
    </location>
</feature>
<dbReference type="AlphaFoldDB" id="A0A9Q1CJG6"/>
<evidence type="ECO:0000256" key="4">
    <source>
        <dbReference type="ARBA" id="ARBA00022946"/>
    </source>
</evidence>
<evidence type="ECO:0000256" key="5">
    <source>
        <dbReference type="ARBA" id="ARBA00023128"/>
    </source>
</evidence>
<dbReference type="PANTHER" id="PTHR10510">
    <property type="entry name" value="CYTOCHROME C OXIDASE POLYPEPTIDE 7A"/>
    <property type="match status" value="1"/>
</dbReference>
<evidence type="ECO:0000256" key="3">
    <source>
        <dbReference type="ARBA" id="ARBA00022792"/>
    </source>
</evidence>
<feature type="compositionally biased region" description="Polar residues" evidence="7">
    <location>
        <begin position="16"/>
        <end position="30"/>
    </location>
</feature>
<gene>
    <name evidence="9" type="ORF">HOLleu_08928</name>
</gene>
<proteinExistence type="inferred from homology"/>
<keyword evidence="5" id="KW-0496">Mitochondrion</keyword>
<keyword evidence="8" id="KW-0812">Transmembrane</keyword>
<keyword evidence="10" id="KW-1185">Reference proteome</keyword>
<keyword evidence="8" id="KW-1133">Transmembrane helix</keyword>
<dbReference type="GO" id="GO:0045277">
    <property type="term" value="C:respiratory chain complex IV"/>
    <property type="evidence" value="ECO:0007669"/>
    <property type="project" value="InterPro"/>
</dbReference>
<dbReference type="OrthoDB" id="5966508at2759"/>
<feature type="transmembrane region" description="Helical" evidence="8">
    <location>
        <begin position="86"/>
        <end position="106"/>
    </location>
</feature>
<evidence type="ECO:0000256" key="1">
    <source>
        <dbReference type="ARBA" id="ARBA00004273"/>
    </source>
</evidence>
<keyword evidence="3" id="KW-0999">Mitochondrion inner membrane</keyword>
<dbReference type="PANTHER" id="PTHR10510:SF11">
    <property type="entry name" value="CYTOCHROME C OXIDASE SUBUNIT 7A, MITOCHONDRIAL"/>
    <property type="match status" value="1"/>
</dbReference>
<evidence type="ECO:0000313" key="10">
    <source>
        <dbReference type="Proteomes" id="UP001152320"/>
    </source>
</evidence>
<name>A0A9Q1CJG6_HOLLE</name>
<comment type="subcellular location">
    <subcellularLocation>
        <location evidence="1">Mitochondrion inner membrane</location>
    </subcellularLocation>
</comment>
<reference evidence="9" key="1">
    <citation type="submission" date="2021-10" db="EMBL/GenBank/DDBJ databases">
        <title>Tropical sea cucumber genome reveals ecological adaptation and Cuvierian tubules defense mechanism.</title>
        <authorList>
            <person name="Chen T."/>
        </authorList>
    </citation>
    <scope>NUCLEOTIDE SEQUENCE</scope>
    <source>
        <strain evidence="9">Nanhai2018</strain>
        <tissue evidence="9">Muscle</tissue>
    </source>
</reference>
<evidence type="ECO:0000256" key="7">
    <source>
        <dbReference type="SAM" id="MobiDB-lite"/>
    </source>
</evidence>
<feature type="region of interest" description="Disordered" evidence="7">
    <location>
        <begin position="1"/>
        <end position="30"/>
    </location>
</feature>
<comment type="caution">
    <text evidence="9">The sequence shown here is derived from an EMBL/GenBank/DDBJ whole genome shotgun (WGS) entry which is preliminary data.</text>
</comment>